<dbReference type="EMBL" id="ML978126">
    <property type="protein sequence ID" value="KAF2098708.1"/>
    <property type="molecule type" value="Genomic_DNA"/>
</dbReference>
<comment type="caution">
    <text evidence="1">The sequence shown here is derived from an EMBL/GenBank/DDBJ whole genome shotgun (WGS) entry which is preliminary data.</text>
</comment>
<keyword evidence="2" id="KW-1185">Reference proteome</keyword>
<reference evidence="1" key="1">
    <citation type="journal article" date="2020" name="Stud. Mycol.">
        <title>101 Dothideomycetes genomes: a test case for predicting lifestyles and emergence of pathogens.</title>
        <authorList>
            <person name="Haridas S."/>
            <person name="Albert R."/>
            <person name="Binder M."/>
            <person name="Bloem J."/>
            <person name="Labutti K."/>
            <person name="Salamov A."/>
            <person name="Andreopoulos B."/>
            <person name="Baker S."/>
            <person name="Barry K."/>
            <person name="Bills G."/>
            <person name="Bluhm B."/>
            <person name="Cannon C."/>
            <person name="Castanera R."/>
            <person name="Culley D."/>
            <person name="Daum C."/>
            <person name="Ezra D."/>
            <person name="Gonzalez J."/>
            <person name="Henrissat B."/>
            <person name="Kuo A."/>
            <person name="Liang C."/>
            <person name="Lipzen A."/>
            <person name="Lutzoni F."/>
            <person name="Magnuson J."/>
            <person name="Mondo S."/>
            <person name="Nolan M."/>
            <person name="Ohm R."/>
            <person name="Pangilinan J."/>
            <person name="Park H.-J."/>
            <person name="Ramirez L."/>
            <person name="Alfaro M."/>
            <person name="Sun H."/>
            <person name="Tritt A."/>
            <person name="Yoshinaga Y."/>
            <person name="Zwiers L.-H."/>
            <person name="Turgeon B."/>
            <person name="Goodwin S."/>
            <person name="Spatafora J."/>
            <person name="Crous P."/>
            <person name="Grigoriev I."/>
        </authorList>
    </citation>
    <scope>NUCLEOTIDE SEQUENCE</scope>
    <source>
        <strain evidence="1">CBS 133067</strain>
    </source>
</reference>
<sequence>MLFHHTLNNVARGYDIDDSHLLEFASALLERNHVFESQTGTYQSHLSDLLRSLTQIVQYLAKDRQKSVPSSPNHAQGTRMDSTALWTTSDGSTPPDLLSHYMPSGSVSTGNSAIRPRTPNFSDTLLSDWLGGDEISRPKKRSRQDMLDKDQFTLFDSDQDLGRALAFTGDGLDLH</sequence>
<protein>
    <submittedName>
        <fullName evidence="1">Uncharacterized protein</fullName>
    </submittedName>
</protein>
<dbReference type="Proteomes" id="UP000799772">
    <property type="component" value="Unassembled WGS sequence"/>
</dbReference>
<proteinExistence type="predicted"/>
<gene>
    <name evidence="1" type="ORF">NA57DRAFT_56354</name>
</gene>
<evidence type="ECO:0000313" key="1">
    <source>
        <dbReference type="EMBL" id="KAF2098708.1"/>
    </source>
</evidence>
<name>A0A9P4IG61_9PEZI</name>
<dbReference type="AlphaFoldDB" id="A0A9P4IG61"/>
<organism evidence="1 2">
    <name type="scientific">Rhizodiscina lignyota</name>
    <dbReference type="NCBI Taxonomy" id="1504668"/>
    <lineage>
        <taxon>Eukaryota</taxon>
        <taxon>Fungi</taxon>
        <taxon>Dikarya</taxon>
        <taxon>Ascomycota</taxon>
        <taxon>Pezizomycotina</taxon>
        <taxon>Dothideomycetes</taxon>
        <taxon>Pleosporomycetidae</taxon>
        <taxon>Aulographales</taxon>
        <taxon>Rhizodiscinaceae</taxon>
        <taxon>Rhizodiscina</taxon>
    </lineage>
</organism>
<evidence type="ECO:0000313" key="2">
    <source>
        <dbReference type="Proteomes" id="UP000799772"/>
    </source>
</evidence>
<accession>A0A9P4IG61</accession>